<evidence type="ECO:0000259" key="10">
    <source>
        <dbReference type="Pfam" id="PF03948"/>
    </source>
</evidence>
<dbReference type="GO" id="GO:0019843">
    <property type="term" value="F:rRNA binding"/>
    <property type="evidence" value="ECO:0007669"/>
    <property type="project" value="UniProtKB-KW"/>
</dbReference>
<name>A0A250XM11_9CHLO</name>
<evidence type="ECO:0000256" key="7">
    <source>
        <dbReference type="ARBA" id="ARBA00035193"/>
    </source>
</evidence>
<evidence type="ECO:0000313" key="11">
    <source>
        <dbReference type="EMBL" id="GAX84145.1"/>
    </source>
</evidence>
<comment type="similarity">
    <text evidence="1">Belongs to the bacterial ribosomal protein bL9 family.</text>
</comment>
<keyword evidence="5" id="KW-0687">Ribonucleoprotein</keyword>
<evidence type="ECO:0000256" key="5">
    <source>
        <dbReference type="ARBA" id="ARBA00023274"/>
    </source>
</evidence>
<feature type="domain" description="Ribosomal protein L9" evidence="9">
    <location>
        <begin position="43"/>
        <end position="86"/>
    </location>
</feature>
<keyword evidence="4" id="KW-0689">Ribosomal protein</keyword>
<dbReference type="InterPro" id="IPR000244">
    <property type="entry name" value="Ribosomal_bL9"/>
</dbReference>
<dbReference type="InterPro" id="IPR009027">
    <property type="entry name" value="Ribosomal_bL9/RNase_H1_N"/>
</dbReference>
<proteinExistence type="inferred from homology"/>
<keyword evidence="3" id="KW-0694">RNA-binding</keyword>
<dbReference type="AlphaFoldDB" id="A0A250XM11"/>
<evidence type="ECO:0000256" key="4">
    <source>
        <dbReference type="ARBA" id="ARBA00022980"/>
    </source>
</evidence>
<dbReference type="SUPFAM" id="SSF55658">
    <property type="entry name" value="L9 N-domain-like"/>
    <property type="match status" value="1"/>
</dbReference>
<comment type="caution">
    <text evidence="11">The sequence shown here is derived from an EMBL/GenBank/DDBJ whole genome shotgun (WGS) entry which is preliminary data.</text>
</comment>
<dbReference type="GO" id="GO:0006412">
    <property type="term" value="P:translation"/>
    <property type="evidence" value="ECO:0007669"/>
    <property type="project" value="InterPro"/>
</dbReference>
<accession>A0A250XM11</accession>
<evidence type="ECO:0000256" key="8">
    <source>
        <dbReference type="ARBA" id="ARBA00035427"/>
    </source>
</evidence>
<dbReference type="GO" id="GO:0003735">
    <property type="term" value="F:structural constituent of ribosome"/>
    <property type="evidence" value="ECO:0007669"/>
    <property type="project" value="InterPro"/>
</dbReference>
<evidence type="ECO:0000256" key="6">
    <source>
        <dbReference type="ARBA" id="ARBA00031047"/>
    </source>
</evidence>
<dbReference type="Pfam" id="PF01281">
    <property type="entry name" value="Ribosomal_L9_N"/>
    <property type="match status" value="1"/>
</dbReference>
<evidence type="ECO:0000259" key="9">
    <source>
        <dbReference type="Pfam" id="PF01281"/>
    </source>
</evidence>
<dbReference type="Gene3D" id="3.10.430.100">
    <property type="entry name" value="Ribosomal protein L9, C-terminal domain"/>
    <property type="match status" value="1"/>
</dbReference>
<dbReference type="Gene3D" id="3.40.5.10">
    <property type="entry name" value="Ribosomal protein L9, N-terminal domain"/>
    <property type="match status" value="1"/>
</dbReference>
<evidence type="ECO:0000256" key="1">
    <source>
        <dbReference type="ARBA" id="ARBA00010605"/>
    </source>
</evidence>
<dbReference type="STRING" id="1157962.A0A250XM11"/>
<evidence type="ECO:0000313" key="12">
    <source>
        <dbReference type="Proteomes" id="UP000232323"/>
    </source>
</evidence>
<dbReference type="HAMAP" id="MF_00503">
    <property type="entry name" value="Ribosomal_bL9"/>
    <property type="match status" value="1"/>
</dbReference>
<dbReference type="NCBIfam" id="TIGR00158">
    <property type="entry name" value="L9"/>
    <property type="match status" value="1"/>
</dbReference>
<protein>
    <recommendedName>
        <fullName evidence="7">Large ribosomal subunit protein bL9c</fullName>
    </recommendedName>
    <alternativeName>
        <fullName evidence="8">50S ribosomal protein L9, chloroplastic</fullName>
    </alternativeName>
    <alternativeName>
        <fullName evidence="6">CL9</fullName>
    </alternativeName>
</protein>
<dbReference type="EMBL" id="BEGY01000117">
    <property type="protein sequence ID" value="GAX84145.1"/>
    <property type="molecule type" value="Genomic_DNA"/>
</dbReference>
<evidence type="ECO:0000256" key="2">
    <source>
        <dbReference type="ARBA" id="ARBA00022730"/>
    </source>
</evidence>
<dbReference type="Proteomes" id="UP000232323">
    <property type="component" value="Unassembled WGS sequence"/>
</dbReference>
<dbReference type="SUPFAM" id="SSF55653">
    <property type="entry name" value="Ribosomal protein L9 C-domain"/>
    <property type="match status" value="1"/>
</dbReference>
<dbReference type="GO" id="GO:1990904">
    <property type="term" value="C:ribonucleoprotein complex"/>
    <property type="evidence" value="ECO:0007669"/>
    <property type="project" value="UniProtKB-KW"/>
</dbReference>
<dbReference type="Pfam" id="PF03948">
    <property type="entry name" value="Ribosomal_L9_C"/>
    <property type="match status" value="1"/>
</dbReference>
<dbReference type="InterPro" id="IPR020070">
    <property type="entry name" value="Ribosomal_bL9_N"/>
</dbReference>
<reference evidence="11 12" key="1">
    <citation type="submission" date="2017-08" db="EMBL/GenBank/DDBJ databases">
        <title>Acidophilic green algal genome provides insights into adaptation to an acidic environment.</title>
        <authorList>
            <person name="Hirooka S."/>
            <person name="Hirose Y."/>
            <person name="Kanesaki Y."/>
            <person name="Higuchi S."/>
            <person name="Fujiwara T."/>
            <person name="Onuma R."/>
            <person name="Era A."/>
            <person name="Ohbayashi R."/>
            <person name="Uzuka A."/>
            <person name="Nozaki H."/>
            <person name="Yoshikawa H."/>
            <person name="Miyagishima S.Y."/>
        </authorList>
    </citation>
    <scope>NUCLEOTIDE SEQUENCE [LARGE SCALE GENOMIC DNA]</scope>
    <source>
        <strain evidence="11 12">NIES-2499</strain>
    </source>
</reference>
<feature type="domain" description="Large ribosomal subunit protein bL9 C-terminal" evidence="10">
    <location>
        <begin position="107"/>
        <end position="187"/>
    </location>
</feature>
<dbReference type="InterPro" id="IPR036935">
    <property type="entry name" value="Ribosomal_bL9_N_sf"/>
</dbReference>
<gene>
    <name evidence="11" type="ORF">CEUSTIGMA_g11568.t1</name>
</gene>
<dbReference type="InterPro" id="IPR036791">
    <property type="entry name" value="Ribosomal_bL9_C_sf"/>
</dbReference>
<keyword evidence="12" id="KW-1185">Reference proteome</keyword>
<keyword evidence="2" id="KW-0699">rRNA-binding</keyword>
<dbReference type="PANTHER" id="PTHR21368">
    <property type="entry name" value="50S RIBOSOMAL PROTEIN L9"/>
    <property type="match status" value="1"/>
</dbReference>
<sequence length="201" mass="22057">MQTSVLRGAPFSTGSMRPAVSKAHVSRSPLVVLANKRVQKKTKVILTKEFPGLGKEGEIKSVPVGYWRNFLLPSGVAKIADSSILEAIRKKKEDEIRKKMEEKALATAFSNALATIGKFMIKKRVGEKDQIYGSVTVKEVADAIYQQTGRQIPEADVTVPDIKAVGTYECSARLHPEVVASFSVVIQRDKQITIKTTSAKK</sequence>
<dbReference type="OrthoDB" id="5555409at2759"/>
<dbReference type="InterPro" id="IPR020594">
    <property type="entry name" value="Ribosomal_bL9_bac/chp"/>
</dbReference>
<dbReference type="GO" id="GO:0005840">
    <property type="term" value="C:ribosome"/>
    <property type="evidence" value="ECO:0007669"/>
    <property type="project" value="UniProtKB-KW"/>
</dbReference>
<evidence type="ECO:0000256" key="3">
    <source>
        <dbReference type="ARBA" id="ARBA00022884"/>
    </source>
</evidence>
<dbReference type="InterPro" id="IPR020069">
    <property type="entry name" value="Ribosomal_bL9_C"/>
</dbReference>
<organism evidence="11 12">
    <name type="scientific">Chlamydomonas eustigma</name>
    <dbReference type="NCBI Taxonomy" id="1157962"/>
    <lineage>
        <taxon>Eukaryota</taxon>
        <taxon>Viridiplantae</taxon>
        <taxon>Chlorophyta</taxon>
        <taxon>core chlorophytes</taxon>
        <taxon>Chlorophyceae</taxon>
        <taxon>CS clade</taxon>
        <taxon>Chlamydomonadales</taxon>
        <taxon>Chlamydomonadaceae</taxon>
        <taxon>Chlamydomonas</taxon>
    </lineage>
</organism>